<dbReference type="InterPro" id="IPR036265">
    <property type="entry name" value="HIT-like_sf"/>
</dbReference>
<dbReference type="Pfam" id="PF01230">
    <property type="entry name" value="HIT"/>
    <property type="match status" value="1"/>
</dbReference>
<gene>
    <name evidence="5" type="ORF">E0L32_006908</name>
</gene>
<dbReference type="InterPro" id="IPR011146">
    <property type="entry name" value="HIT-like"/>
</dbReference>
<keyword evidence="6" id="KW-1185">Reference proteome</keyword>
<evidence type="ECO:0000256" key="3">
    <source>
        <dbReference type="PROSITE-ProRule" id="PRU00464"/>
    </source>
</evidence>
<dbReference type="AlphaFoldDB" id="A0A507B096"/>
<evidence type="ECO:0000313" key="6">
    <source>
        <dbReference type="Proteomes" id="UP000319257"/>
    </source>
</evidence>
<dbReference type="InterPro" id="IPR001310">
    <property type="entry name" value="Histidine_triad_HIT"/>
</dbReference>
<dbReference type="GeneID" id="41974355"/>
<feature type="active site" description="Tele-AMP-histidine intermediate" evidence="1">
    <location>
        <position position="131"/>
    </location>
</feature>
<protein>
    <recommendedName>
        <fullName evidence="4">HIT domain-containing protein</fullName>
    </recommendedName>
</protein>
<dbReference type="EMBL" id="SKBQ01000040">
    <property type="protein sequence ID" value="TPX12496.1"/>
    <property type="molecule type" value="Genomic_DNA"/>
</dbReference>
<dbReference type="RefSeq" id="XP_030994207.1">
    <property type="nucleotide sequence ID" value="XM_031141593.1"/>
</dbReference>
<dbReference type="PANTHER" id="PTHR46648:SF2">
    <property type="entry name" value="HIT DOMAIN-CONTAINING PROTEIN"/>
    <property type="match status" value="1"/>
</dbReference>
<dbReference type="Gene3D" id="3.30.428.10">
    <property type="entry name" value="HIT-like"/>
    <property type="match status" value="1"/>
</dbReference>
<proteinExistence type="predicted"/>
<feature type="domain" description="HIT" evidence="4">
    <location>
        <begin position="37"/>
        <end position="145"/>
    </location>
</feature>
<dbReference type="Proteomes" id="UP000319257">
    <property type="component" value="Unassembled WGS sequence"/>
</dbReference>
<evidence type="ECO:0000259" key="4">
    <source>
        <dbReference type="PROSITE" id="PS51084"/>
    </source>
</evidence>
<dbReference type="OrthoDB" id="1915375at2759"/>
<dbReference type="GO" id="GO:0003824">
    <property type="term" value="F:catalytic activity"/>
    <property type="evidence" value="ECO:0007669"/>
    <property type="project" value="InterPro"/>
</dbReference>
<dbReference type="SUPFAM" id="SSF54197">
    <property type="entry name" value="HIT-like"/>
    <property type="match status" value="1"/>
</dbReference>
<accession>A0A507B096</accession>
<feature type="short sequence motif" description="Histidine triad motif" evidence="2 3">
    <location>
        <begin position="129"/>
        <end position="133"/>
    </location>
</feature>
<evidence type="ECO:0000256" key="2">
    <source>
        <dbReference type="PIRSR" id="PIRSR601310-3"/>
    </source>
</evidence>
<sequence>MDEPVVSLEHGCPFCHIAKTFPTYNPTVPPHASHPSISPASTEPQPAAFVILSTPIVVAFLDILPLSRGHVLLCPRKHRQKLTEVSAEESAQLGYWLRILSAAISKATGVHDWNVVQNNGAAAAQVVPHCHFHIIPRPELREQGRWSSQFTMFGRGQRAELDDDEAVEVAAKIRTAVAEVLKDESSQPNL</sequence>
<dbReference type="PANTHER" id="PTHR46648">
    <property type="entry name" value="HIT FAMILY PROTEIN 1"/>
    <property type="match status" value="1"/>
</dbReference>
<evidence type="ECO:0000256" key="1">
    <source>
        <dbReference type="PIRSR" id="PIRSR601310-1"/>
    </source>
</evidence>
<evidence type="ECO:0000313" key="5">
    <source>
        <dbReference type="EMBL" id="TPX12496.1"/>
    </source>
</evidence>
<organism evidence="5 6">
    <name type="scientific">Thyridium curvatum</name>
    <dbReference type="NCBI Taxonomy" id="1093900"/>
    <lineage>
        <taxon>Eukaryota</taxon>
        <taxon>Fungi</taxon>
        <taxon>Dikarya</taxon>
        <taxon>Ascomycota</taxon>
        <taxon>Pezizomycotina</taxon>
        <taxon>Sordariomycetes</taxon>
        <taxon>Sordariomycetidae</taxon>
        <taxon>Thyridiales</taxon>
        <taxon>Thyridiaceae</taxon>
        <taxon>Thyridium</taxon>
    </lineage>
</organism>
<dbReference type="InParanoid" id="A0A507B096"/>
<comment type="caution">
    <text evidence="5">The sequence shown here is derived from an EMBL/GenBank/DDBJ whole genome shotgun (WGS) entry which is preliminary data.</text>
</comment>
<reference evidence="5 6" key="1">
    <citation type="submission" date="2019-06" db="EMBL/GenBank/DDBJ databases">
        <title>Draft genome sequence of the filamentous fungus Phialemoniopsis curvata isolated from diesel fuel.</title>
        <authorList>
            <person name="Varaljay V.A."/>
            <person name="Lyon W.J."/>
            <person name="Crouch A.L."/>
            <person name="Drake C.E."/>
            <person name="Hollomon J.M."/>
            <person name="Nadeau L.J."/>
            <person name="Nunn H.S."/>
            <person name="Stevenson B.S."/>
            <person name="Bojanowski C.L."/>
            <person name="Crookes-Goodson W.J."/>
        </authorList>
    </citation>
    <scope>NUCLEOTIDE SEQUENCE [LARGE SCALE GENOMIC DNA]</scope>
    <source>
        <strain evidence="5 6">D216</strain>
    </source>
</reference>
<name>A0A507B096_9PEZI</name>
<dbReference type="PRINTS" id="PR00332">
    <property type="entry name" value="HISTRIAD"/>
</dbReference>
<dbReference type="PROSITE" id="PS51084">
    <property type="entry name" value="HIT_2"/>
    <property type="match status" value="1"/>
</dbReference>
<dbReference type="GO" id="GO:0009117">
    <property type="term" value="P:nucleotide metabolic process"/>
    <property type="evidence" value="ECO:0007669"/>
    <property type="project" value="TreeGrafter"/>
</dbReference>
<dbReference type="STRING" id="1093900.A0A507B096"/>